<dbReference type="InterPro" id="IPR011051">
    <property type="entry name" value="RmlC_Cupin_sf"/>
</dbReference>
<dbReference type="AlphaFoldDB" id="A8IHX2"/>
<reference evidence="2 3" key="4">
    <citation type="journal article" date="2009" name="Appl. Environ. Microbiol.">
        <title>Comparative genome-wide transcriptional profiling of Azorhizobium caulinodans ORS571 grown under free-living and symbiotic conditions.</title>
        <authorList>
            <person name="Tsukada S."/>
            <person name="Aono T."/>
            <person name="Akiba N."/>
            <person name="Lee KB."/>
            <person name="Liu CT."/>
            <person name="Toyazaki H."/>
            <person name="Oyaizu H."/>
        </authorList>
    </citation>
    <scope>NUCLEOTIDE SEQUENCE [LARGE SCALE GENOMIC DNA]</scope>
    <source>
        <strain evidence="3">ATCC 43989 / DSM 5975 / JCM 20966 / LMG 6465 / NBRC 14845 / NCIMB 13405 / ORS 571</strain>
    </source>
</reference>
<dbReference type="PANTHER" id="PTHR40112">
    <property type="entry name" value="H2HPP ISOMERASE"/>
    <property type="match status" value="1"/>
</dbReference>
<keyword evidence="3" id="KW-1185">Reference proteome</keyword>
<accession>A8IHX2</accession>
<dbReference type="SUPFAM" id="SSF51182">
    <property type="entry name" value="RmlC-like cupins"/>
    <property type="match status" value="1"/>
</dbReference>
<dbReference type="PANTHER" id="PTHR40112:SF1">
    <property type="entry name" value="H2HPP ISOMERASE"/>
    <property type="match status" value="1"/>
</dbReference>
<dbReference type="KEGG" id="azc:AZC_3333"/>
<reference evidence="2 3" key="1">
    <citation type="journal article" date="2007" name="Appl. Environ. Microbiol.">
        <title>Rhizobial factors required for stem nodule maturation and maintenance in Sesbania rostrata-Azorhizobium caulinodans ORS571 symbiosis.</title>
        <authorList>
            <person name="Suzuki S."/>
            <person name="Aono T."/>
            <person name="Lee KB."/>
            <person name="Suzuki T."/>
            <person name="Liu CT."/>
            <person name="Miwa H."/>
            <person name="Wakao S."/>
            <person name="Iki T."/>
            <person name="Oyaizu H."/>
        </authorList>
    </citation>
    <scope>NUCLEOTIDE SEQUENCE [LARGE SCALE GENOMIC DNA]</scope>
    <source>
        <strain evidence="3">ATCC 43989 / DSM 5975 / JCM 20966 / LMG 6465 / NBRC 14845 / NCIMB 13405 / ORS 571</strain>
    </source>
</reference>
<organism evidence="2 3">
    <name type="scientific">Azorhizobium caulinodans (strain ATCC 43989 / DSM 5975 / JCM 20966 / LMG 6465 / NBRC 14845 / NCIMB 13405 / ORS 571)</name>
    <dbReference type="NCBI Taxonomy" id="438753"/>
    <lineage>
        <taxon>Bacteria</taxon>
        <taxon>Pseudomonadati</taxon>
        <taxon>Pseudomonadota</taxon>
        <taxon>Alphaproteobacteria</taxon>
        <taxon>Hyphomicrobiales</taxon>
        <taxon>Xanthobacteraceae</taxon>
        <taxon>Azorhizobium</taxon>
    </lineage>
</organism>
<feature type="domain" description="Cupin type-2" evidence="1">
    <location>
        <begin position="43"/>
        <end position="105"/>
    </location>
</feature>
<dbReference type="CDD" id="cd02238">
    <property type="entry name" value="cupin_KdgF"/>
    <property type="match status" value="1"/>
</dbReference>
<dbReference type="Gene3D" id="2.60.120.10">
    <property type="entry name" value="Jelly Rolls"/>
    <property type="match status" value="1"/>
</dbReference>
<reference evidence="3" key="2">
    <citation type="submission" date="2007-04" db="EMBL/GenBank/DDBJ databases">
        <title>Complete genome sequence of the nitrogen-fixing bacterium Azorhizobium caulinodans ORS571.</title>
        <authorList>
            <person name="Lee K.B."/>
            <person name="Backer P.D."/>
            <person name="Aono T."/>
            <person name="Liu C.T."/>
            <person name="Suzuki S."/>
            <person name="Suzuki T."/>
            <person name="Kaneko T."/>
            <person name="Yamada M."/>
            <person name="Tabata S."/>
            <person name="Kupfer D.M."/>
            <person name="Najar F.Z."/>
            <person name="Wiley G.B."/>
            <person name="Roe B."/>
            <person name="Binnewies T."/>
            <person name="Ussery D."/>
            <person name="Vereecke D."/>
            <person name="Gevers D."/>
            <person name="Holsters M."/>
            <person name="Oyaizu H."/>
        </authorList>
    </citation>
    <scope>NUCLEOTIDE SEQUENCE [LARGE SCALE GENOMIC DNA]</scope>
    <source>
        <strain evidence="3">ATCC 43989 / DSM 5975 / JCM 20966 / LMG 6465 / NBRC 14845 / NCIMB 13405 / ORS 571</strain>
    </source>
</reference>
<reference evidence="2 3" key="5">
    <citation type="journal article" date="2010" name="Appl. Environ. Microbiol.">
        <title>phrR-like gene praR of Azorhizobium caulinodans ORS571 is essential for symbiosis with Sesbania rostrata and is involved in expression of reb genes.</title>
        <authorList>
            <person name="Akiba N."/>
            <person name="Aono T."/>
            <person name="Toyazaki H."/>
            <person name="Sato S."/>
            <person name="Oyaizu H."/>
        </authorList>
    </citation>
    <scope>NUCLEOTIDE SEQUENCE [LARGE SCALE GENOMIC DNA]</scope>
    <source>
        <strain evidence="3">ATCC 43989 / DSM 5975 / JCM 20966 / LMG 6465 / NBRC 14845 / NCIMB 13405 / ORS 571</strain>
    </source>
</reference>
<dbReference type="STRING" id="438753.AZC_3333"/>
<dbReference type="Proteomes" id="UP000000270">
    <property type="component" value="Chromosome"/>
</dbReference>
<reference evidence="2 3" key="3">
    <citation type="journal article" date="2008" name="BMC Genomics">
        <title>The genome of the versatile nitrogen fixer Azorhizobium caulinodans ORS571.</title>
        <authorList>
            <person name="Lee KB."/>
            <person name="Backer P.D."/>
            <person name="Aono T."/>
            <person name="Liu CT."/>
            <person name="Suzuki S."/>
            <person name="Suzuki T."/>
            <person name="Kaneko T."/>
            <person name="Yamada M."/>
            <person name="Tabata S."/>
            <person name="Kupfer D.M."/>
            <person name="Najar F.Z."/>
            <person name="Wiley G.B."/>
            <person name="Roe B."/>
            <person name="Binnewies T.T."/>
            <person name="Ussery D.W."/>
            <person name="D'Haeze W."/>
            <person name="Herder J.D."/>
            <person name="Gevers D."/>
            <person name="Vereecke D."/>
            <person name="Holsters M."/>
            <person name="Oyaizu H."/>
        </authorList>
    </citation>
    <scope>NUCLEOTIDE SEQUENCE [LARGE SCALE GENOMIC DNA]</scope>
    <source>
        <strain evidence="3">ATCC 43989 / DSM 5975 / JCM 20966 / LMG 6465 / NBRC 14845 / NCIMB 13405 / ORS 571</strain>
    </source>
</reference>
<name>A8IHX2_AZOC5</name>
<evidence type="ECO:0000313" key="3">
    <source>
        <dbReference type="Proteomes" id="UP000000270"/>
    </source>
</evidence>
<dbReference type="HOGENOM" id="CLU_134269_1_1_5"/>
<protein>
    <submittedName>
        <fullName evidence="2">Uncharacterized conserved protein</fullName>
    </submittedName>
</protein>
<evidence type="ECO:0000313" key="2">
    <source>
        <dbReference type="EMBL" id="BAF89331.1"/>
    </source>
</evidence>
<gene>
    <name evidence="2" type="ordered locus">AZC_3333</name>
</gene>
<dbReference type="InterPro" id="IPR025499">
    <property type="entry name" value="KdgF"/>
</dbReference>
<dbReference type="Pfam" id="PF07883">
    <property type="entry name" value="Cupin_2"/>
    <property type="match status" value="1"/>
</dbReference>
<dbReference type="eggNOG" id="COG1917">
    <property type="taxonomic scope" value="Bacteria"/>
</dbReference>
<proteinExistence type="predicted"/>
<dbReference type="EMBL" id="AP009384">
    <property type="protein sequence ID" value="BAF89331.1"/>
    <property type="molecule type" value="Genomic_DNA"/>
</dbReference>
<reference evidence="2 3" key="6">
    <citation type="journal article" date="2011" name="Appl. Environ. Microbiol.">
        <title>Involvement of the azorhizobial chromosome partition gene (parA) in the onset of bacteroid differentiation during Sesbania rostrata stem nodule development.</title>
        <authorList>
            <person name="Liu CT."/>
            <person name="Lee KB."/>
            <person name="Wang YS."/>
            <person name="Peng MH."/>
            <person name="Lee KT."/>
            <person name="Suzuki S."/>
            <person name="Suzuki T."/>
            <person name="Oyaizu H."/>
        </authorList>
    </citation>
    <scope>NUCLEOTIDE SEQUENCE [LARGE SCALE GENOMIC DNA]</scope>
    <source>
        <strain evidence="3">ATCC 43989 / DSM 5975 / JCM 20966 / LMG 6465 / NBRC 14845 / NCIMB 13405 / ORS 571</strain>
    </source>
</reference>
<sequence>MAQKGDVFAFAGETEVEVLDDIVSRQILTYNDEIMMVRVIFKKPGPGGVPHSHPHVQTTSVESGVFDITIDGKTARLKAGDSFYVPGGVHHGAICIEPGVLVDVFTPMRQEFVAA</sequence>
<dbReference type="InterPro" id="IPR052535">
    <property type="entry name" value="Bacilysin_H2HPP_isomerase"/>
</dbReference>
<dbReference type="RefSeq" id="WP_012171856.1">
    <property type="nucleotide sequence ID" value="NC_009937.1"/>
</dbReference>
<evidence type="ECO:0000259" key="1">
    <source>
        <dbReference type="Pfam" id="PF07883"/>
    </source>
</evidence>
<dbReference type="PIRSF" id="PIRSF029883">
    <property type="entry name" value="KdgF"/>
    <property type="match status" value="1"/>
</dbReference>
<dbReference type="InterPro" id="IPR013096">
    <property type="entry name" value="Cupin_2"/>
</dbReference>
<dbReference type="InterPro" id="IPR014710">
    <property type="entry name" value="RmlC-like_jellyroll"/>
</dbReference>